<evidence type="ECO:0000313" key="1">
    <source>
        <dbReference type="EMBL" id="PON31844.1"/>
    </source>
</evidence>
<dbReference type="OrthoDB" id="10383609at2759"/>
<reference evidence="2" key="1">
    <citation type="submission" date="2016-06" db="EMBL/GenBank/DDBJ databases">
        <title>Parallel loss of symbiosis genes in relatives of nitrogen-fixing non-legume Parasponia.</title>
        <authorList>
            <person name="Van Velzen R."/>
            <person name="Holmer R."/>
            <person name="Bu F."/>
            <person name="Rutten L."/>
            <person name="Van Zeijl A."/>
            <person name="Liu W."/>
            <person name="Santuari L."/>
            <person name="Cao Q."/>
            <person name="Sharma T."/>
            <person name="Shen D."/>
            <person name="Roswanjaya Y."/>
            <person name="Wardhani T."/>
            <person name="Kalhor M.S."/>
            <person name="Jansen J."/>
            <person name="Van den Hoogen J."/>
            <person name="Gungor B."/>
            <person name="Hartog M."/>
            <person name="Hontelez J."/>
            <person name="Verver J."/>
            <person name="Yang W.-C."/>
            <person name="Schijlen E."/>
            <person name="Repin R."/>
            <person name="Schilthuizen M."/>
            <person name="Schranz E."/>
            <person name="Heidstra R."/>
            <person name="Miyata K."/>
            <person name="Fedorova E."/>
            <person name="Kohlen W."/>
            <person name="Bisseling T."/>
            <person name="Smit S."/>
            <person name="Geurts R."/>
        </authorList>
    </citation>
    <scope>NUCLEOTIDE SEQUENCE [LARGE SCALE GENOMIC DNA]</scope>
    <source>
        <strain evidence="2">cv. WU1-14</strain>
    </source>
</reference>
<protein>
    <submittedName>
        <fullName evidence="1">Uncharacterized protein</fullName>
    </submittedName>
</protein>
<gene>
    <name evidence="1" type="ORF">PanWU01x14_366460</name>
</gene>
<name>A0A2P5A5P2_PARAD</name>
<dbReference type="AlphaFoldDB" id="A0A2P5A5P2"/>
<keyword evidence="2" id="KW-1185">Reference proteome</keyword>
<dbReference type="Proteomes" id="UP000237105">
    <property type="component" value="Unassembled WGS sequence"/>
</dbReference>
<proteinExistence type="predicted"/>
<dbReference type="EMBL" id="JXTB01000916">
    <property type="protein sequence ID" value="PON31844.1"/>
    <property type="molecule type" value="Genomic_DNA"/>
</dbReference>
<feature type="non-terminal residue" evidence="1">
    <location>
        <position position="47"/>
    </location>
</feature>
<evidence type="ECO:0000313" key="2">
    <source>
        <dbReference type="Proteomes" id="UP000237105"/>
    </source>
</evidence>
<comment type="caution">
    <text evidence="1">The sequence shown here is derived from an EMBL/GenBank/DDBJ whole genome shotgun (WGS) entry which is preliminary data.</text>
</comment>
<accession>A0A2P5A5P2</accession>
<sequence>MAAKGEIPMVVDVHSRRRKIVFRIVRSSLVGNQEGAHTSDHSTGSRE</sequence>
<organism evidence="1 2">
    <name type="scientific">Parasponia andersonii</name>
    <name type="common">Sponia andersonii</name>
    <dbReference type="NCBI Taxonomy" id="3476"/>
    <lineage>
        <taxon>Eukaryota</taxon>
        <taxon>Viridiplantae</taxon>
        <taxon>Streptophyta</taxon>
        <taxon>Embryophyta</taxon>
        <taxon>Tracheophyta</taxon>
        <taxon>Spermatophyta</taxon>
        <taxon>Magnoliopsida</taxon>
        <taxon>eudicotyledons</taxon>
        <taxon>Gunneridae</taxon>
        <taxon>Pentapetalae</taxon>
        <taxon>rosids</taxon>
        <taxon>fabids</taxon>
        <taxon>Rosales</taxon>
        <taxon>Cannabaceae</taxon>
        <taxon>Parasponia</taxon>
    </lineage>
</organism>